<sequence>MPGLLCRGNSISPQQSTPRGLHLTLSKDIRSSSDLSKASPQTEQHIPQHTTMPWKDSYKQERANEPWILRDLEQMIKEAKEAADKCEGTFADKVTERYRFFAKGIQTLIRHEGLILRFRIARLKRKMAKYPDSPLARKLQRAESFYWDIEAMEEERSKRVLKYCNSVVFRKFDDVRIRWAMAAQQYRHREDDVDSGLGSESHSDSDYSDRSSLGPHTDSESGELNLYAEEDHSEFEFDTEDELPEPSPEKESRINYRW</sequence>
<reference evidence="3" key="2">
    <citation type="journal article" date="2019" name="Mol. Plant Microbe Interact.">
        <title>Genome sequence resources for four phytopathogenic fungi from the Colletotrichum orbiculare species complex.</title>
        <authorList>
            <person name="Gan P."/>
            <person name="Tsushima A."/>
            <person name="Narusaka M."/>
            <person name="Narusaka Y."/>
            <person name="Takano Y."/>
            <person name="Kubo Y."/>
            <person name="Shirasu K."/>
        </authorList>
    </citation>
    <scope>GENOME REANNOTATION</scope>
    <source>
        <strain evidence="3">104-T / ATCC 96160 / CBS 514.97 / LARS 414 / MAFF 240422</strain>
    </source>
</reference>
<feature type="region of interest" description="Disordered" evidence="1">
    <location>
        <begin position="32"/>
        <end position="53"/>
    </location>
</feature>
<accession>A0A484G6M9</accession>
<feature type="region of interest" description="Disordered" evidence="1">
    <location>
        <begin position="1"/>
        <end position="20"/>
    </location>
</feature>
<proteinExistence type="predicted"/>
<feature type="compositionally biased region" description="Polar residues" evidence="1">
    <location>
        <begin position="32"/>
        <end position="51"/>
    </location>
</feature>
<dbReference type="EMBL" id="AMCV02000002">
    <property type="protein sequence ID" value="TDZ25115.1"/>
    <property type="molecule type" value="Genomic_DNA"/>
</dbReference>
<organism evidence="2 3">
    <name type="scientific">Colletotrichum orbiculare (strain 104-T / ATCC 96160 / CBS 514.97 / LARS 414 / MAFF 240422)</name>
    <name type="common">Cucumber anthracnose fungus</name>
    <name type="synonym">Colletotrichum lagenarium</name>
    <dbReference type="NCBI Taxonomy" id="1213857"/>
    <lineage>
        <taxon>Eukaryota</taxon>
        <taxon>Fungi</taxon>
        <taxon>Dikarya</taxon>
        <taxon>Ascomycota</taxon>
        <taxon>Pezizomycotina</taxon>
        <taxon>Sordariomycetes</taxon>
        <taxon>Hypocreomycetidae</taxon>
        <taxon>Glomerellales</taxon>
        <taxon>Glomerellaceae</taxon>
        <taxon>Colletotrichum</taxon>
        <taxon>Colletotrichum orbiculare species complex</taxon>
    </lineage>
</organism>
<evidence type="ECO:0000313" key="2">
    <source>
        <dbReference type="EMBL" id="TDZ25115.1"/>
    </source>
</evidence>
<protein>
    <submittedName>
        <fullName evidence="2">Uncharacterized protein</fullName>
    </submittedName>
</protein>
<evidence type="ECO:0000256" key="1">
    <source>
        <dbReference type="SAM" id="MobiDB-lite"/>
    </source>
</evidence>
<feature type="compositionally biased region" description="Polar residues" evidence="1">
    <location>
        <begin position="9"/>
        <end position="18"/>
    </location>
</feature>
<evidence type="ECO:0000313" key="3">
    <source>
        <dbReference type="Proteomes" id="UP000014480"/>
    </source>
</evidence>
<reference evidence="3" key="1">
    <citation type="journal article" date="2013" name="New Phytol.">
        <title>Comparative genomic and transcriptomic analyses reveal the hemibiotrophic stage shift of Colletotrichum fungi.</title>
        <authorList>
            <person name="Gan P."/>
            <person name="Ikeda K."/>
            <person name="Irieda H."/>
            <person name="Narusaka M."/>
            <person name="O'Connell R.J."/>
            <person name="Narusaka Y."/>
            <person name="Takano Y."/>
            <person name="Kubo Y."/>
            <person name="Shirasu K."/>
        </authorList>
    </citation>
    <scope>NUCLEOTIDE SEQUENCE [LARGE SCALE GENOMIC DNA]</scope>
    <source>
        <strain evidence="3">104-T / ATCC 96160 / CBS 514.97 / LARS 414 / MAFF 240422</strain>
    </source>
</reference>
<keyword evidence="3" id="KW-1185">Reference proteome</keyword>
<feature type="compositionally biased region" description="Acidic residues" evidence="1">
    <location>
        <begin position="231"/>
        <end position="244"/>
    </location>
</feature>
<comment type="caution">
    <text evidence="2">The sequence shown here is derived from an EMBL/GenBank/DDBJ whole genome shotgun (WGS) entry which is preliminary data.</text>
</comment>
<name>A0A484G6M9_COLOR</name>
<feature type="compositionally biased region" description="Basic and acidic residues" evidence="1">
    <location>
        <begin position="247"/>
        <end position="258"/>
    </location>
</feature>
<feature type="region of interest" description="Disordered" evidence="1">
    <location>
        <begin position="190"/>
        <end position="258"/>
    </location>
</feature>
<dbReference type="AlphaFoldDB" id="A0A484G6M9"/>
<dbReference type="Proteomes" id="UP000014480">
    <property type="component" value="Unassembled WGS sequence"/>
</dbReference>
<gene>
    <name evidence="2" type="ORF">Cob_v002028</name>
</gene>